<proteinExistence type="predicted"/>
<feature type="region of interest" description="Disordered" evidence="1">
    <location>
        <begin position="58"/>
        <end position="145"/>
    </location>
</feature>
<gene>
    <name evidence="3" type="ORF">ANOM_004124</name>
</gene>
<dbReference type="GeneID" id="26805928"/>
<feature type="signal peptide" evidence="2">
    <location>
        <begin position="1"/>
        <end position="21"/>
    </location>
</feature>
<evidence type="ECO:0000256" key="1">
    <source>
        <dbReference type="SAM" id="MobiDB-lite"/>
    </source>
</evidence>
<feature type="chain" id="PRO_5005553501" evidence="2">
    <location>
        <begin position="22"/>
        <end position="145"/>
    </location>
</feature>
<name>A0A0L1J762_ASPN3</name>
<reference evidence="3 4" key="1">
    <citation type="submission" date="2014-06" db="EMBL/GenBank/DDBJ databases">
        <title>The Genome of the Aflatoxigenic Filamentous Fungus Aspergillus nomius.</title>
        <authorList>
            <person name="Moore M.G."/>
            <person name="Shannon B.M."/>
            <person name="Brian M.M."/>
        </authorList>
    </citation>
    <scope>NUCLEOTIDE SEQUENCE [LARGE SCALE GENOMIC DNA]</scope>
    <source>
        <strain evidence="3 4">NRRL 13137</strain>
    </source>
</reference>
<feature type="compositionally biased region" description="Polar residues" evidence="1">
    <location>
        <begin position="104"/>
        <end position="122"/>
    </location>
</feature>
<accession>A0A0L1J762</accession>
<feature type="compositionally biased region" description="Basic and acidic residues" evidence="1">
    <location>
        <begin position="61"/>
        <end position="71"/>
    </location>
</feature>
<keyword evidence="2" id="KW-0732">Signal</keyword>
<keyword evidence="4" id="KW-1185">Reference proteome</keyword>
<organism evidence="3 4">
    <name type="scientific">Aspergillus nomiae NRRL (strain ATCC 15546 / NRRL 13137 / CBS 260.88 / M93)</name>
    <dbReference type="NCBI Taxonomy" id="1509407"/>
    <lineage>
        <taxon>Eukaryota</taxon>
        <taxon>Fungi</taxon>
        <taxon>Dikarya</taxon>
        <taxon>Ascomycota</taxon>
        <taxon>Pezizomycotina</taxon>
        <taxon>Eurotiomycetes</taxon>
        <taxon>Eurotiomycetidae</taxon>
        <taxon>Eurotiales</taxon>
        <taxon>Aspergillaceae</taxon>
        <taxon>Aspergillus</taxon>
        <taxon>Aspergillus subgen. Circumdati</taxon>
    </lineage>
</organism>
<dbReference type="RefSeq" id="XP_015408579.1">
    <property type="nucleotide sequence ID" value="XM_015549381.1"/>
</dbReference>
<evidence type="ECO:0000313" key="4">
    <source>
        <dbReference type="Proteomes" id="UP000037505"/>
    </source>
</evidence>
<sequence length="145" mass="14807">MKFTVISLLAVTLLSVGPAGAIPVDSMQDPTTTEAMYRTDDAMPAAAGATLMSHNLGHNCTDGHAHGHGENEDVDPATATTAPGSDDEVTAWVKRSPPAGSGGTSARVSSPGNQFSSMSPQPGTDHGDADDDLTWIHGVSVHSAE</sequence>
<comment type="caution">
    <text evidence="3">The sequence shown here is derived from an EMBL/GenBank/DDBJ whole genome shotgun (WGS) entry which is preliminary data.</text>
</comment>
<evidence type="ECO:0000313" key="3">
    <source>
        <dbReference type="EMBL" id="KNG87656.1"/>
    </source>
</evidence>
<protein>
    <submittedName>
        <fullName evidence="3">Uncharacterized protein</fullName>
    </submittedName>
</protein>
<dbReference type="Proteomes" id="UP000037505">
    <property type="component" value="Unassembled WGS sequence"/>
</dbReference>
<dbReference type="EMBL" id="JNOM01000074">
    <property type="protein sequence ID" value="KNG87656.1"/>
    <property type="molecule type" value="Genomic_DNA"/>
</dbReference>
<evidence type="ECO:0000256" key="2">
    <source>
        <dbReference type="SAM" id="SignalP"/>
    </source>
</evidence>
<dbReference type="AlphaFoldDB" id="A0A0L1J762"/>
<dbReference type="OrthoDB" id="4499045at2759"/>